<dbReference type="GO" id="GO:0005886">
    <property type="term" value="C:plasma membrane"/>
    <property type="evidence" value="ECO:0007669"/>
    <property type="project" value="UniProtKB-SubCell"/>
</dbReference>
<feature type="domain" description="ABC transporter" evidence="10">
    <location>
        <begin position="38"/>
        <end position="277"/>
    </location>
</feature>
<evidence type="ECO:0000313" key="11">
    <source>
        <dbReference type="EMBL" id="SMG26927.1"/>
    </source>
</evidence>
<evidence type="ECO:0000256" key="5">
    <source>
        <dbReference type="ARBA" id="ARBA00022741"/>
    </source>
</evidence>
<gene>
    <name evidence="11" type="ORF">SAMN06295960_1552</name>
</gene>
<keyword evidence="3" id="KW-1003">Cell membrane</keyword>
<keyword evidence="7" id="KW-1278">Translocase</keyword>
<dbReference type="InterPro" id="IPR017871">
    <property type="entry name" value="ABC_transporter-like_CS"/>
</dbReference>
<feature type="compositionally biased region" description="Basic and acidic residues" evidence="9">
    <location>
        <begin position="1"/>
        <end position="11"/>
    </location>
</feature>
<dbReference type="SMART" id="SM00382">
    <property type="entry name" value="AAA"/>
    <property type="match status" value="2"/>
</dbReference>
<protein>
    <submittedName>
        <fullName evidence="11">Simple sugar transport system ATP-binding protein</fullName>
    </submittedName>
</protein>
<feature type="region of interest" description="Disordered" evidence="9">
    <location>
        <begin position="1"/>
        <end position="28"/>
    </location>
</feature>
<evidence type="ECO:0000256" key="6">
    <source>
        <dbReference type="ARBA" id="ARBA00022840"/>
    </source>
</evidence>
<proteinExistence type="predicted"/>
<dbReference type="GO" id="GO:0005524">
    <property type="term" value="F:ATP binding"/>
    <property type="evidence" value="ECO:0007669"/>
    <property type="project" value="UniProtKB-KW"/>
</dbReference>
<evidence type="ECO:0000256" key="8">
    <source>
        <dbReference type="ARBA" id="ARBA00023136"/>
    </source>
</evidence>
<dbReference type="GO" id="GO:0016887">
    <property type="term" value="F:ATP hydrolysis activity"/>
    <property type="evidence" value="ECO:0007669"/>
    <property type="project" value="InterPro"/>
</dbReference>
<dbReference type="CDD" id="cd03216">
    <property type="entry name" value="ABC_Carb_Monos_I"/>
    <property type="match status" value="1"/>
</dbReference>
<organism evidence="11 12">
    <name type="scientific">Paenibacillus aquistagni</name>
    <dbReference type="NCBI Taxonomy" id="1852522"/>
    <lineage>
        <taxon>Bacteria</taxon>
        <taxon>Bacillati</taxon>
        <taxon>Bacillota</taxon>
        <taxon>Bacilli</taxon>
        <taxon>Bacillales</taxon>
        <taxon>Paenibacillaceae</taxon>
        <taxon>Paenibacillus</taxon>
    </lineage>
</organism>
<dbReference type="PROSITE" id="PS00211">
    <property type="entry name" value="ABC_TRANSPORTER_1"/>
    <property type="match status" value="1"/>
</dbReference>
<dbReference type="Gene3D" id="3.40.50.300">
    <property type="entry name" value="P-loop containing nucleotide triphosphate hydrolases"/>
    <property type="match status" value="2"/>
</dbReference>
<reference evidence="11 12" key="1">
    <citation type="submission" date="2017-04" db="EMBL/GenBank/DDBJ databases">
        <authorList>
            <person name="Afonso C.L."/>
            <person name="Miller P.J."/>
            <person name="Scott M.A."/>
            <person name="Spackman E."/>
            <person name="Goraichik I."/>
            <person name="Dimitrov K.M."/>
            <person name="Suarez D.L."/>
            <person name="Swayne D.E."/>
        </authorList>
    </citation>
    <scope>NUCLEOTIDE SEQUENCE [LARGE SCALE GENOMIC DNA]</scope>
    <source>
        <strain evidence="11 12">11</strain>
    </source>
</reference>
<dbReference type="InterPro" id="IPR027417">
    <property type="entry name" value="P-loop_NTPase"/>
</dbReference>
<sequence>MMNMSKPDHTASKSSAAQTKESLHSTGSAATRISRSLLRMEGIEKAFSGVKALKQVDFEARGGEIHALLGANGAGKSTLMKILSGAYPLDRGEIKLHGERLEIKTPTDAKRLGIHCVYQEVDTALVPQLSVAENIMLDRMADAKQRLWVNPSSIQRMAQQACDQLGVHLPLSHVVERLSLAEKQMVLIARTLIEEAKVVVFDEPTAPLSQQETEVLFRVMRRMRDQGFIVIFISHRLPEVFGECDRLTVMRDGQHVFTSEVADTNPDEVIKEMLGEPFQEQFPPRTSNIHDVLLEAKGLHAGTKVRGVDLEVRAGEIVGIVGLVGAGKSECARLLSGADPMQAGEVRVRGIKLNMKDPADALLAGIAHIPEERRKEGVFVQESVRTNITLPILNKLTRIGFLNRKQETSIAERVIEQFGIKTASRETEVAYLSGGNQQKVSIGKWVGSDAVIYIFDEPTKGVDVGAKRDIFRIIGDLASQQKAILYFTSELGEAIGIADRVIVMCDGQFVKEFGRNEVTQEQLLFYASAGREE</sequence>
<evidence type="ECO:0000256" key="3">
    <source>
        <dbReference type="ARBA" id="ARBA00022475"/>
    </source>
</evidence>
<dbReference type="InterPro" id="IPR003593">
    <property type="entry name" value="AAA+_ATPase"/>
</dbReference>
<dbReference type="InterPro" id="IPR003439">
    <property type="entry name" value="ABC_transporter-like_ATP-bd"/>
</dbReference>
<dbReference type="FunFam" id="3.40.50.300:FF:000127">
    <property type="entry name" value="Ribose import ATP-binding protein RbsA"/>
    <property type="match status" value="1"/>
</dbReference>
<dbReference type="Proteomes" id="UP000193834">
    <property type="component" value="Unassembled WGS sequence"/>
</dbReference>
<dbReference type="EMBL" id="FXAZ01000001">
    <property type="protein sequence ID" value="SMG26927.1"/>
    <property type="molecule type" value="Genomic_DNA"/>
</dbReference>
<accession>A0A1X7JFY2</accession>
<evidence type="ECO:0000256" key="2">
    <source>
        <dbReference type="ARBA" id="ARBA00022448"/>
    </source>
</evidence>
<keyword evidence="2" id="KW-0813">Transport</keyword>
<evidence type="ECO:0000256" key="7">
    <source>
        <dbReference type="ARBA" id="ARBA00022967"/>
    </source>
</evidence>
<evidence type="ECO:0000256" key="4">
    <source>
        <dbReference type="ARBA" id="ARBA00022737"/>
    </source>
</evidence>
<keyword evidence="6 11" id="KW-0067">ATP-binding</keyword>
<dbReference type="AlphaFoldDB" id="A0A1X7JFY2"/>
<dbReference type="PANTHER" id="PTHR43790:SF9">
    <property type="entry name" value="GALACTOFURANOSE TRANSPORTER ATP-BINDING PROTEIN YTFR"/>
    <property type="match status" value="1"/>
</dbReference>
<keyword evidence="11" id="KW-0762">Sugar transport</keyword>
<keyword evidence="8" id="KW-0472">Membrane</keyword>
<dbReference type="Pfam" id="PF00005">
    <property type="entry name" value="ABC_tran"/>
    <property type="match status" value="2"/>
</dbReference>
<dbReference type="PROSITE" id="PS50893">
    <property type="entry name" value="ABC_TRANSPORTER_2"/>
    <property type="match status" value="2"/>
</dbReference>
<dbReference type="InterPro" id="IPR050107">
    <property type="entry name" value="ABC_carbohydrate_import_ATPase"/>
</dbReference>
<evidence type="ECO:0000256" key="9">
    <source>
        <dbReference type="SAM" id="MobiDB-lite"/>
    </source>
</evidence>
<name>A0A1X7JFY2_9BACL</name>
<dbReference type="PANTHER" id="PTHR43790">
    <property type="entry name" value="CARBOHYDRATE TRANSPORT ATP-BINDING PROTEIN MG119-RELATED"/>
    <property type="match status" value="1"/>
</dbReference>
<evidence type="ECO:0000259" key="10">
    <source>
        <dbReference type="PROSITE" id="PS50893"/>
    </source>
</evidence>
<dbReference type="OrthoDB" id="9771863at2"/>
<feature type="domain" description="ABC transporter" evidence="10">
    <location>
        <begin position="284"/>
        <end position="531"/>
    </location>
</feature>
<keyword evidence="4" id="KW-0677">Repeat</keyword>
<keyword evidence="12" id="KW-1185">Reference proteome</keyword>
<feature type="compositionally biased region" description="Polar residues" evidence="9">
    <location>
        <begin position="12"/>
        <end position="28"/>
    </location>
</feature>
<dbReference type="CDD" id="cd03215">
    <property type="entry name" value="ABC_Carb_Monos_II"/>
    <property type="match status" value="1"/>
</dbReference>
<dbReference type="SUPFAM" id="SSF52540">
    <property type="entry name" value="P-loop containing nucleoside triphosphate hydrolases"/>
    <property type="match status" value="2"/>
</dbReference>
<dbReference type="STRING" id="1852522.SAMN06295960_1552"/>
<evidence type="ECO:0000313" key="12">
    <source>
        <dbReference type="Proteomes" id="UP000193834"/>
    </source>
</evidence>
<evidence type="ECO:0000256" key="1">
    <source>
        <dbReference type="ARBA" id="ARBA00004202"/>
    </source>
</evidence>
<comment type="subcellular location">
    <subcellularLocation>
        <location evidence="1">Cell membrane</location>
        <topology evidence="1">Peripheral membrane protein</topology>
    </subcellularLocation>
</comment>
<keyword evidence="5" id="KW-0547">Nucleotide-binding</keyword>